<reference evidence="5 6" key="1">
    <citation type="submission" date="2019-09" db="EMBL/GenBank/DDBJ databases">
        <title>Bird 10,000 Genomes (B10K) Project - Family phase.</title>
        <authorList>
            <person name="Zhang G."/>
        </authorList>
    </citation>
    <scope>NUCLEOTIDE SEQUENCE [LARGE SCALE GENOMIC DNA]</scope>
    <source>
        <strain evidence="5">B10K-DU-001-25</strain>
        <tissue evidence="5">Muscle</tissue>
    </source>
</reference>
<dbReference type="PROSITE" id="PS50158">
    <property type="entry name" value="ZF_CCHC"/>
    <property type="match status" value="1"/>
</dbReference>
<keyword evidence="1" id="KW-0449">Lipoprotein</keyword>
<keyword evidence="2" id="KW-0862">Zinc</keyword>
<dbReference type="PANTHER" id="PTHR40389">
    <property type="entry name" value="ENDOGENOUS RETROVIRUS GROUP K MEMBER 24 GAG POLYPROTEIN-RELATED"/>
    <property type="match status" value="1"/>
</dbReference>
<feature type="region of interest" description="Disordered" evidence="3">
    <location>
        <begin position="90"/>
        <end position="127"/>
    </location>
</feature>
<sequence>LDSICNCAVVELADYITACANIGSEQYKAELIANAIAQQLQAAKAAVKCYACREEGHVRKQCTKGQKTNKKPNKPCPHCKKGFHWSNQCHSKYDKDGNPLQNQGNSNRGMQAGTPQPNGAQFSQPPK</sequence>
<dbReference type="SUPFAM" id="SSF57756">
    <property type="entry name" value="Retrovirus zinc finger-like domains"/>
    <property type="match status" value="1"/>
</dbReference>
<keyword evidence="2" id="KW-0479">Metal-binding</keyword>
<dbReference type="SMART" id="SM00343">
    <property type="entry name" value="ZnF_C2HC"/>
    <property type="match status" value="2"/>
</dbReference>
<name>A0A7K9NBT8_9CORV</name>
<evidence type="ECO:0000259" key="4">
    <source>
        <dbReference type="PROSITE" id="PS50158"/>
    </source>
</evidence>
<dbReference type="Gene3D" id="4.10.60.10">
    <property type="entry name" value="Zinc finger, CCHC-type"/>
    <property type="match status" value="1"/>
</dbReference>
<keyword evidence="1" id="KW-0519">Myristate</keyword>
<gene>
    <name evidence="5" type="primary">Ervk5_2</name>
    <name evidence="5" type="ORF">EDOCOE_R15615</name>
</gene>
<dbReference type="InterPro" id="IPR001878">
    <property type="entry name" value="Znf_CCHC"/>
</dbReference>
<feature type="domain" description="CCHC-type" evidence="4">
    <location>
        <begin position="48"/>
        <end position="64"/>
    </location>
</feature>
<dbReference type="Proteomes" id="UP000526889">
    <property type="component" value="Unassembled WGS sequence"/>
</dbReference>
<evidence type="ECO:0000256" key="3">
    <source>
        <dbReference type="SAM" id="MobiDB-lite"/>
    </source>
</evidence>
<evidence type="ECO:0000313" key="6">
    <source>
        <dbReference type="Proteomes" id="UP000526889"/>
    </source>
</evidence>
<evidence type="ECO:0000313" key="5">
    <source>
        <dbReference type="EMBL" id="NXH84228.1"/>
    </source>
</evidence>
<evidence type="ECO:0000256" key="1">
    <source>
        <dbReference type="ARBA" id="ARBA00022707"/>
    </source>
</evidence>
<keyword evidence="2" id="KW-0863">Zinc-finger</keyword>
<organism evidence="5 6">
    <name type="scientific">Edolisoma coerulescens</name>
    <dbReference type="NCBI Taxonomy" id="2585810"/>
    <lineage>
        <taxon>Eukaryota</taxon>
        <taxon>Metazoa</taxon>
        <taxon>Chordata</taxon>
        <taxon>Craniata</taxon>
        <taxon>Vertebrata</taxon>
        <taxon>Euteleostomi</taxon>
        <taxon>Archelosauria</taxon>
        <taxon>Archosauria</taxon>
        <taxon>Dinosauria</taxon>
        <taxon>Saurischia</taxon>
        <taxon>Theropoda</taxon>
        <taxon>Coelurosauria</taxon>
        <taxon>Aves</taxon>
        <taxon>Neognathae</taxon>
        <taxon>Neoaves</taxon>
        <taxon>Telluraves</taxon>
        <taxon>Australaves</taxon>
        <taxon>Passeriformes</taxon>
        <taxon>Corvoidea</taxon>
        <taxon>Campephagidae</taxon>
        <taxon>Edolisoma</taxon>
    </lineage>
</organism>
<dbReference type="InterPro" id="IPR050195">
    <property type="entry name" value="Primate_lentivir_Gag_pol-like"/>
</dbReference>
<protein>
    <submittedName>
        <fullName evidence="5">GAK5 protein</fullName>
    </submittedName>
</protein>
<keyword evidence="6" id="KW-1185">Reference proteome</keyword>
<accession>A0A7K9NBT8</accession>
<dbReference type="PANTHER" id="PTHR40389:SF2">
    <property type="entry name" value="ENDOGENOUS RETROVIRUS GROUP K MEMBER 24 GAG POLYPROTEIN-RELATED"/>
    <property type="match status" value="1"/>
</dbReference>
<evidence type="ECO:0000256" key="2">
    <source>
        <dbReference type="PROSITE-ProRule" id="PRU00047"/>
    </source>
</evidence>
<feature type="non-terminal residue" evidence="5">
    <location>
        <position position="127"/>
    </location>
</feature>
<dbReference type="AlphaFoldDB" id="A0A7K9NBT8"/>
<dbReference type="Pfam" id="PF00098">
    <property type="entry name" value="zf-CCHC"/>
    <property type="match status" value="1"/>
</dbReference>
<dbReference type="Pfam" id="PF14787">
    <property type="entry name" value="zf-CCHC_5"/>
    <property type="match status" value="1"/>
</dbReference>
<dbReference type="InterPro" id="IPR036875">
    <property type="entry name" value="Znf_CCHC_sf"/>
</dbReference>
<comment type="caution">
    <text evidence="5">The sequence shown here is derived from an EMBL/GenBank/DDBJ whole genome shotgun (WGS) entry which is preliminary data.</text>
</comment>
<dbReference type="GO" id="GO:0008270">
    <property type="term" value="F:zinc ion binding"/>
    <property type="evidence" value="ECO:0007669"/>
    <property type="project" value="UniProtKB-KW"/>
</dbReference>
<dbReference type="EMBL" id="VWZW01002909">
    <property type="protein sequence ID" value="NXH84228.1"/>
    <property type="molecule type" value="Genomic_DNA"/>
</dbReference>
<feature type="non-terminal residue" evidence="5">
    <location>
        <position position="1"/>
    </location>
</feature>
<proteinExistence type="predicted"/>
<feature type="compositionally biased region" description="Polar residues" evidence="3">
    <location>
        <begin position="99"/>
        <end position="127"/>
    </location>
</feature>
<dbReference type="GO" id="GO:0003676">
    <property type="term" value="F:nucleic acid binding"/>
    <property type="evidence" value="ECO:0007669"/>
    <property type="project" value="InterPro"/>
</dbReference>